<evidence type="ECO:0000313" key="1">
    <source>
        <dbReference type="EMBL" id="MCT7941662.1"/>
    </source>
</evidence>
<organism evidence="1 2">
    <name type="scientific">Shewanella holmiensis</name>
    <dbReference type="NCBI Taxonomy" id="2952222"/>
    <lineage>
        <taxon>Bacteria</taxon>
        <taxon>Pseudomonadati</taxon>
        <taxon>Pseudomonadota</taxon>
        <taxon>Gammaproteobacteria</taxon>
        <taxon>Alteromonadales</taxon>
        <taxon>Shewanellaceae</taxon>
        <taxon>Shewanella</taxon>
    </lineage>
</organism>
<dbReference type="Gene3D" id="3.90.550.10">
    <property type="entry name" value="Spore Coat Polysaccharide Biosynthesis Protein SpsA, Chain A"/>
    <property type="match status" value="1"/>
</dbReference>
<reference evidence="1" key="1">
    <citation type="journal article" date="2023" name="Int. J. Syst. Evol. Microbiol.">
        <title>&lt;i&gt;Shewanella septentrionalis&lt;/i&gt; sp. nov. and &lt;i&gt;Shewanella holmiensis&lt;/i&gt; sp. nov., isolated from Baltic Sea water and sediments.</title>
        <authorList>
            <person name="Martin-Rodriguez A.J."/>
            <person name="Thorell K."/>
            <person name="Joffre E."/>
            <person name="Jensie-Markopoulos S."/>
            <person name="Moore E.R.B."/>
            <person name="Sjoling A."/>
        </authorList>
    </citation>
    <scope>NUCLEOTIDE SEQUENCE</scope>
    <source>
        <strain evidence="1">SP1S2-7</strain>
    </source>
</reference>
<evidence type="ECO:0000313" key="2">
    <source>
        <dbReference type="Proteomes" id="UP001155546"/>
    </source>
</evidence>
<dbReference type="InterPro" id="IPR050793">
    <property type="entry name" value="CMP-NeuNAc_synthase"/>
</dbReference>
<dbReference type="PANTHER" id="PTHR21485:SF6">
    <property type="entry name" value="N-ACYLNEURAMINATE CYTIDYLYLTRANSFERASE-RELATED"/>
    <property type="match status" value="1"/>
</dbReference>
<dbReference type="InterPro" id="IPR003329">
    <property type="entry name" value="Cytidylyl_trans"/>
</dbReference>
<dbReference type="GO" id="GO:0008781">
    <property type="term" value="F:N-acylneuraminate cytidylyltransferase activity"/>
    <property type="evidence" value="ECO:0007669"/>
    <property type="project" value="TreeGrafter"/>
</dbReference>
<name>A0A9X2WLP3_9GAMM</name>
<proteinExistence type="predicted"/>
<comment type="caution">
    <text evidence="1">The sequence shown here is derived from an EMBL/GenBank/DDBJ whole genome shotgun (WGS) entry which is preliminary data.</text>
</comment>
<keyword evidence="1" id="KW-0808">Transferase</keyword>
<keyword evidence="2" id="KW-1185">Reference proteome</keyword>
<dbReference type="SUPFAM" id="SSF53448">
    <property type="entry name" value="Nucleotide-diphospho-sugar transferases"/>
    <property type="match status" value="1"/>
</dbReference>
<gene>
    <name evidence="1" type="ORF">NE535_07600</name>
</gene>
<dbReference type="RefSeq" id="WP_261298049.1">
    <property type="nucleotide sequence ID" value="NZ_JAMTCD010000007.1"/>
</dbReference>
<sequence length="239" mass="26575">MKTFAFIFARGGSKGLPRKNIKLLQGKPLINYSIESAILSPLIDRVFVSTEDEEIAKIATQAGAEVIIRPAELASDTSAEWLSWQHACLWVKEKYGDFDYFVSLPATSPLRSNDDITAAIVAISSEKTNQIADFDACISVTPANRSPFFNMVVVDTFGQVSMVNPLHGKFTRRQDVPAVFDITTVVYSTTPEYVLSSESLFNGRVTSIEVPKERAIDIDDIYDFMMAETILKERAKNAF</sequence>
<dbReference type="InterPro" id="IPR029044">
    <property type="entry name" value="Nucleotide-diphossugar_trans"/>
</dbReference>
<dbReference type="CDD" id="cd02513">
    <property type="entry name" value="CMP-NeuAc_Synthase"/>
    <property type="match status" value="1"/>
</dbReference>
<dbReference type="EMBL" id="JAMTCD010000007">
    <property type="protein sequence ID" value="MCT7941662.1"/>
    <property type="molecule type" value="Genomic_DNA"/>
</dbReference>
<dbReference type="Proteomes" id="UP001155546">
    <property type="component" value="Unassembled WGS sequence"/>
</dbReference>
<accession>A0A9X2WLP3</accession>
<protein>
    <submittedName>
        <fullName evidence="1">Acylneuraminate cytidylyltransferase family protein</fullName>
    </submittedName>
</protein>
<dbReference type="AlphaFoldDB" id="A0A9X2WLP3"/>
<dbReference type="PANTHER" id="PTHR21485">
    <property type="entry name" value="HAD SUPERFAMILY MEMBERS CMAS AND KDSC"/>
    <property type="match status" value="1"/>
</dbReference>
<keyword evidence="1" id="KW-0548">Nucleotidyltransferase</keyword>
<dbReference type="Pfam" id="PF02348">
    <property type="entry name" value="CTP_transf_3"/>
    <property type="match status" value="1"/>
</dbReference>